<evidence type="ECO:0000256" key="21">
    <source>
        <dbReference type="ARBA" id="ARBA00048679"/>
    </source>
</evidence>
<evidence type="ECO:0000256" key="23">
    <source>
        <dbReference type="SAM" id="Phobius"/>
    </source>
</evidence>
<evidence type="ECO:0000256" key="7">
    <source>
        <dbReference type="ARBA" id="ARBA00022553"/>
    </source>
</evidence>
<keyword evidence="6" id="KW-0723">Serine/threonine-protein kinase</keyword>
<dbReference type="GO" id="GO:0004674">
    <property type="term" value="F:protein serine/threonine kinase activity"/>
    <property type="evidence" value="ECO:0007669"/>
    <property type="project" value="UniProtKB-KW"/>
</dbReference>
<keyword evidence="14 26" id="KW-0418">Kinase</keyword>
<dbReference type="InterPro" id="IPR011009">
    <property type="entry name" value="Kinase-like_dom_sf"/>
</dbReference>
<reference evidence="26 27" key="1">
    <citation type="journal article" date="2015" name="Proc. Natl. Acad. Sci. U.S.A.">
        <title>The resurrection genome of Boea hygrometrica: A blueprint for survival of dehydration.</title>
        <authorList>
            <person name="Xiao L."/>
            <person name="Yang G."/>
            <person name="Zhang L."/>
            <person name="Yang X."/>
            <person name="Zhao S."/>
            <person name="Ji Z."/>
            <person name="Zhou Q."/>
            <person name="Hu M."/>
            <person name="Wang Y."/>
            <person name="Chen M."/>
            <person name="Xu Y."/>
            <person name="Jin H."/>
            <person name="Xiao X."/>
            <person name="Hu G."/>
            <person name="Bao F."/>
            <person name="Hu Y."/>
            <person name="Wan P."/>
            <person name="Li L."/>
            <person name="Deng X."/>
            <person name="Kuang T."/>
            <person name="Xiang C."/>
            <person name="Zhu J.K."/>
            <person name="Oliver M.J."/>
            <person name="He Y."/>
        </authorList>
    </citation>
    <scope>NUCLEOTIDE SEQUENCE [LARGE SCALE GENOMIC DNA]</scope>
    <source>
        <strain evidence="27">cv. XS01</strain>
    </source>
</reference>
<dbReference type="Gene3D" id="3.80.10.10">
    <property type="entry name" value="Ribonuclease Inhibitor"/>
    <property type="match status" value="3"/>
</dbReference>
<evidence type="ECO:0000256" key="3">
    <source>
        <dbReference type="ARBA" id="ARBA00008684"/>
    </source>
</evidence>
<keyword evidence="27" id="KW-1185">Reference proteome</keyword>
<evidence type="ECO:0000256" key="19">
    <source>
        <dbReference type="ARBA" id="ARBA00023180"/>
    </source>
</evidence>
<dbReference type="OrthoDB" id="676979at2759"/>
<keyword evidence="17 23" id="KW-0472">Membrane</keyword>
<evidence type="ECO:0000256" key="5">
    <source>
        <dbReference type="ARBA" id="ARBA00022475"/>
    </source>
</evidence>
<feature type="chain" id="PRO_5016354613" description="non-specific serine/threonine protein kinase" evidence="24">
    <location>
        <begin position="27"/>
        <end position="1019"/>
    </location>
</feature>
<keyword evidence="12" id="KW-0677">Repeat</keyword>
<evidence type="ECO:0000256" key="6">
    <source>
        <dbReference type="ARBA" id="ARBA00022527"/>
    </source>
</evidence>
<evidence type="ECO:0000256" key="10">
    <source>
        <dbReference type="ARBA" id="ARBA00022692"/>
    </source>
</evidence>
<keyword evidence="16 23" id="KW-1133">Transmembrane helix</keyword>
<evidence type="ECO:0000256" key="4">
    <source>
        <dbReference type="ARBA" id="ARBA00012513"/>
    </source>
</evidence>
<sequence>MASKLCNSSHLYSIIFISLHLLYIQAHSVDAESDRLALLSFKNGITDDPLEVLSSWNDSASFCNWTGVTCSSQRSRVVMLSLPSRKLGGSLSPAIVNMTFLTVIDLSDNFFQGQIPRDIGRLVRLRNIFLMRNAFEGEIPANLSRCTQLRVINFNYNNLTGRIPADISTLPNLIALHVSANGLTGGIPPVIGNISSLLNLSIAQNYLGGVIPDDLGRLINLEFLQVSNSNLSGTIPGSIFNLSRITFFAVALNQLTGSLPSSIGSYFPNLKELHFGINGFSGGLPFSLSNISSLMIIDIPDNKLTGKVPSDLGRLPNLQRLNVGRNLLGSEDVEGLRFIDSLINCSNLETLSISGNRFSGPLPDSIGNLSVTMKRLLLSGNSLSGEIPSGITNLINLNTLNVSWNQFDGPIFPDIDKLFNLRQLYMNVNRFSGRIPPAIGNLTELFEIRLDRNELAGDIPANLGDCKQLKLLNLSDNNLSGSVPSHVFGLSSLTTGFNLARNTLSGSLPVEVGNFVNLKAFDVSDNEFSGRIPDSLGLCSSLESLFLDGNSLQGSIPSTLSELKNLQDLDLSRNNMTGRIPEFLQDFVFLVYLNLSYNDFAGEVPKRGIFANTSRVSMYGNSRLCGGVIQLELPSCPAAGDSPKRGRSSTFKAAIGTSIGVFCLLFLLFLAIYMILKRSRRKGLITSPSEDWSSNFSYNELAKATDGFLEQNLLGQGGFASVYKGTLSQNGKPIAVKVLNAQHKGTSKTYMSECEALRNIKHRNLVKILGSCSALDSMGQDFKAIVLDFMPNGSLEKWLHPNHKNRLDNLDILQRLNIAIDVASALEYLHYHSHIPVAHCDLKPANVLLDTDFCAHLGDFGLAKFIKERVDAGTQAQINSTGIKGSFGYVAPEYGKGGPVSITGDVYSFGILLLEMFTGKKPTDEMFTDGLNLHNLAEKSLCDNVMDIMDPRLKFSTQAAEAEATDHHISIKVYELEQVEKLFMLIIRIGVSCSQEMPKDRMNIKDANVKLQLLRDNFL</sequence>
<comment type="catalytic activity">
    <reaction evidence="20">
        <text>L-threonyl-[protein] + ATP = O-phospho-L-threonyl-[protein] + ADP + H(+)</text>
        <dbReference type="Rhea" id="RHEA:46608"/>
        <dbReference type="Rhea" id="RHEA-COMP:11060"/>
        <dbReference type="Rhea" id="RHEA-COMP:11605"/>
        <dbReference type="ChEBI" id="CHEBI:15378"/>
        <dbReference type="ChEBI" id="CHEBI:30013"/>
        <dbReference type="ChEBI" id="CHEBI:30616"/>
        <dbReference type="ChEBI" id="CHEBI:61977"/>
        <dbReference type="ChEBI" id="CHEBI:456216"/>
        <dbReference type="EC" id="2.7.11.1"/>
    </reaction>
</comment>
<proteinExistence type="inferred from homology"/>
<keyword evidence="18 26" id="KW-0675">Receptor</keyword>
<dbReference type="FunFam" id="1.10.510.10:FF:000358">
    <property type="entry name" value="Putative leucine-rich repeat receptor-like serine/threonine-protein kinase"/>
    <property type="match status" value="1"/>
</dbReference>
<keyword evidence="5" id="KW-1003">Cell membrane</keyword>
<keyword evidence="11 24" id="KW-0732">Signal</keyword>
<comment type="subcellular location">
    <subcellularLocation>
        <location evidence="1">Cell membrane</location>
        <topology evidence="1">Single-pass membrane protein</topology>
    </subcellularLocation>
    <subcellularLocation>
        <location evidence="2">Membrane</location>
        <topology evidence="2">Single-pass type I membrane protein</topology>
    </subcellularLocation>
</comment>
<dbReference type="GO" id="GO:0005524">
    <property type="term" value="F:ATP binding"/>
    <property type="evidence" value="ECO:0007669"/>
    <property type="project" value="UniProtKB-UniRule"/>
</dbReference>
<dbReference type="FunFam" id="3.30.200.20:FF:000432">
    <property type="entry name" value="LRR receptor-like serine/threonine-protein kinase EFR"/>
    <property type="match status" value="1"/>
</dbReference>
<keyword evidence="13 22" id="KW-0547">Nucleotide-binding</keyword>
<evidence type="ECO:0000256" key="17">
    <source>
        <dbReference type="ARBA" id="ARBA00023136"/>
    </source>
</evidence>
<keyword evidence="10 23" id="KW-0812">Transmembrane</keyword>
<evidence type="ECO:0000313" key="27">
    <source>
        <dbReference type="Proteomes" id="UP000250235"/>
    </source>
</evidence>
<dbReference type="InterPro" id="IPR032675">
    <property type="entry name" value="LRR_dom_sf"/>
</dbReference>
<keyword evidence="15 22" id="KW-0067">ATP-binding</keyword>
<evidence type="ECO:0000256" key="2">
    <source>
        <dbReference type="ARBA" id="ARBA00004479"/>
    </source>
</evidence>
<dbReference type="InterPro" id="IPR001611">
    <property type="entry name" value="Leu-rich_rpt"/>
</dbReference>
<comment type="catalytic activity">
    <reaction evidence="21">
        <text>L-seryl-[protein] + ATP = O-phospho-L-seryl-[protein] + ADP + H(+)</text>
        <dbReference type="Rhea" id="RHEA:17989"/>
        <dbReference type="Rhea" id="RHEA-COMP:9863"/>
        <dbReference type="Rhea" id="RHEA-COMP:11604"/>
        <dbReference type="ChEBI" id="CHEBI:15378"/>
        <dbReference type="ChEBI" id="CHEBI:29999"/>
        <dbReference type="ChEBI" id="CHEBI:30616"/>
        <dbReference type="ChEBI" id="CHEBI:83421"/>
        <dbReference type="ChEBI" id="CHEBI:456216"/>
        <dbReference type="EC" id="2.7.11.1"/>
    </reaction>
</comment>
<feature type="signal peptide" evidence="24">
    <location>
        <begin position="1"/>
        <end position="26"/>
    </location>
</feature>
<dbReference type="PANTHER" id="PTHR27008:SF596">
    <property type="entry name" value="OS02G0215500 PROTEIN"/>
    <property type="match status" value="1"/>
</dbReference>
<comment type="similarity">
    <text evidence="3">Belongs to the protein kinase superfamily. Ser/Thr protein kinase family.</text>
</comment>
<dbReference type="PANTHER" id="PTHR27008">
    <property type="entry name" value="OS04G0122200 PROTEIN"/>
    <property type="match status" value="1"/>
</dbReference>
<dbReference type="Pfam" id="PF00560">
    <property type="entry name" value="LRR_1"/>
    <property type="match status" value="8"/>
</dbReference>
<dbReference type="PROSITE" id="PS00107">
    <property type="entry name" value="PROTEIN_KINASE_ATP"/>
    <property type="match status" value="1"/>
</dbReference>
<feature type="domain" description="Protein kinase" evidence="25">
    <location>
        <begin position="708"/>
        <end position="1019"/>
    </location>
</feature>
<evidence type="ECO:0000256" key="11">
    <source>
        <dbReference type="ARBA" id="ARBA00022729"/>
    </source>
</evidence>
<dbReference type="InterPro" id="IPR051809">
    <property type="entry name" value="Plant_receptor-like_S/T_kinase"/>
</dbReference>
<dbReference type="GO" id="GO:0005886">
    <property type="term" value="C:plasma membrane"/>
    <property type="evidence" value="ECO:0007669"/>
    <property type="project" value="UniProtKB-SubCell"/>
</dbReference>
<evidence type="ECO:0000256" key="12">
    <source>
        <dbReference type="ARBA" id="ARBA00022737"/>
    </source>
</evidence>
<evidence type="ECO:0000256" key="9">
    <source>
        <dbReference type="ARBA" id="ARBA00022679"/>
    </source>
</evidence>
<dbReference type="SUPFAM" id="SSF52058">
    <property type="entry name" value="L domain-like"/>
    <property type="match status" value="2"/>
</dbReference>
<evidence type="ECO:0000256" key="16">
    <source>
        <dbReference type="ARBA" id="ARBA00022989"/>
    </source>
</evidence>
<dbReference type="AlphaFoldDB" id="A0A2Z7APN6"/>
<protein>
    <recommendedName>
        <fullName evidence="4">non-specific serine/threonine protein kinase</fullName>
        <ecNumber evidence="4">2.7.11.1</ecNumber>
    </recommendedName>
</protein>
<dbReference type="InterPro" id="IPR013210">
    <property type="entry name" value="LRR_N_plant-typ"/>
</dbReference>
<dbReference type="FunFam" id="3.80.10.10:FF:000288">
    <property type="entry name" value="LRR receptor-like serine/threonine-protein kinase EFR"/>
    <property type="match status" value="1"/>
</dbReference>
<evidence type="ECO:0000256" key="18">
    <source>
        <dbReference type="ARBA" id="ARBA00023170"/>
    </source>
</evidence>
<evidence type="ECO:0000256" key="20">
    <source>
        <dbReference type="ARBA" id="ARBA00047899"/>
    </source>
</evidence>
<organism evidence="26 27">
    <name type="scientific">Dorcoceras hygrometricum</name>
    <dbReference type="NCBI Taxonomy" id="472368"/>
    <lineage>
        <taxon>Eukaryota</taxon>
        <taxon>Viridiplantae</taxon>
        <taxon>Streptophyta</taxon>
        <taxon>Embryophyta</taxon>
        <taxon>Tracheophyta</taxon>
        <taxon>Spermatophyta</taxon>
        <taxon>Magnoliopsida</taxon>
        <taxon>eudicotyledons</taxon>
        <taxon>Gunneridae</taxon>
        <taxon>Pentapetalae</taxon>
        <taxon>asterids</taxon>
        <taxon>lamiids</taxon>
        <taxon>Lamiales</taxon>
        <taxon>Gesneriaceae</taxon>
        <taxon>Didymocarpoideae</taxon>
        <taxon>Trichosporeae</taxon>
        <taxon>Loxocarpinae</taxon>
        <taxon>Dorcoceras</taxon>
    </lineage>
</organism>
<dbReference type="InterPro" id="IPR017441">
    <property type="entry name" value="Protein_kinase_ATP_BS"/>
</dbReference>
<keyword evidence="9" id="KW-0808">Transferase</keyword>
<name>A0A2Z7APN6_9LAMI</name>
<dbReference type="SMART" id="SM00220">
    <property type="entry name" value="S_TKc"/>
    <property type="match status" value="1"/>
</dbReference>
<dbReference type="Pfam" id="PF08263">
    <property type="entry name" value="LRRNT_2"/>
    <property type="match status" value="1"/>
</dbReference>
<keyword evidence="19" id="KW-0325">Glycoprotein</keyword>
<evidence type="ECO:0000256" key="15">
    <source>
        <dbReference type="ARBA" id="ARBA00022840"/>
    </source>
</evidence>
<dbReference type="InterPro" id="IPR000719">
    <property type="entry name" value="Prot_kinase_dom"/>
</dbReference>
<dbReference type="EMBL" id="KV013372">
    <property type="protein sequence ID" value="KZV23815.1"/>
    <property type="molecule type" value="Genomic_DNA"/>
</dbReference>
<evidence type="ECO:0000256" key="8">
    <source>
        <dbReference type="ARBA" id="ARBA00022614"/>
    </source>
</evidence>
<dbReference type="InterPro" id="IPR008271">
    <property type="entry name" value="Ser/Thr_kinase_AS"/>
</dbReference>
<dbReference type="Proteomes" id="UP000250235">
    <property type="component" value="Unassembled WGS sequence"/>
</dbReference>
<dbReference type="SUPFAM" id="SSF56112">
    <property type="entry name" value="Protein kinase-like (PK-like)"/>
    <property type="match status" value="1"/>
</dbReference>
<dbReference type="EC" id="2.7.11.1" evidence="4"/>
<keyword evidence="8" id="KW-0433">Leucine-rich repeat</keyword>
<keyword evidence="7" id="KW-0597">Phosphoprotein</keyword>
<dbReference type="PROSITE" id="PS00108">
    <property type="entry name" value="PROTEIN_KINASE_ST"/>
    <property type="match status" value="1"/>
</dbReference>
<dbReference type="FunFam" id="3.80.10.10:FF:000095">
    <property type="entry name" value="LRR receptor-like serine/threonine-protein kinase GSO1"/>
    <property type="match status" value="1"/>
</dbReference>
<feature type="transmembrane region" description="Helical" evidence="23">
    <location>
        <begin position="653"/>
        <end position="676"/>
    </location>
</feature>
<dbReference type="Gene3D" id="1.10.510.10">
    <property type="entry name" value="Transferase(Phosphotransferase) domain 1"/>
    <property type="match status" value="1"/>
</dbReference>
<evidence type="ECO:0000259" key="25">
    <source>
        <dbReference type="PROSITE" id="PS50011"/>
    </source>
</evidence>
<evidence type="ECO:0000256" key="22">
    <source>
        <dbReference type="PROSITE-ProRule" id="PRU10141"/>
    </source>
</evidence>
<accession>A0A2Z7APN6</accession>
<dbReference type="Pfam" id="PF13855">
    <property type="entry name" value="LRR_8"/>
    <property type="match status" value="1"/>
</dbReference>
<evidence type="ECO:0000256" key="1">
    <source>
        <dbReference type="ARBA" id="ARBA00004162"/>
    </source>
</evidence>
<dbReference type="Pfam" id="PF00069">
    <property type="entry name" value="Pkinase"/>
    <property type="match status" value="1"/>
</dbReference>
<feature type="binding site" evidence="22">
    <location>
        <position position="737"/>
    </location>
    <ligand>
        <name>ATP</name>
        <dbReference type="ChEBI" id="CHEBI:30616"/>
    </ligand>
</feature>
<dbReference type="Gene3D" id="3.30.200.20">
    <property type="entry name" value="Phosphorylase Kinase, domain 1"/>
    <property type="match status" value="1"/>
</dbReference>
<dbReference type="PROSITE" id="PS50011">
    <property type="entry name" value="PROTEIN_KINASE_DOM"/>
    <property type="match status" value="1"/>
</dbReference>
<evidence type="ECO:0000256" key="24">
    <source>
        <dbReference type="SAM" id="SignalP"/>
    </source>
</evidence>
<evidence type="ECO:0000313" key="26">
    <source>
        <dbReference type="EMBL" id="KZV23815.1"/>
    </source>
</evidence>
<gene>
    <name evidence="26" type="ORF">F511_22877</name>
</gene>
<evidence type="ECO:0000256" key="14">
    <source>
        <dbReference type="ARBA" id="ARBA00022777"/>
    </source>
</evidence>
<evidence type="ECO:0000256" key="13">
    <source>
        <dbReference type="ARBA" id="ARBA00022741"/>
    </source>
</evidence>